<dbReference type="PANTHER" id="PTHR33194:SF4">
    <property type="entry name" value="CCHC-TYPE DOMAIN-CONTAINING PROTEIN"/>
    <property type="match status" value="1"/>
</dbReference>
<feature type="compositionally biased region" description="Basic and acidic residues" evidence="1">
    <location>
        <begin position="15"/>
        <end position="24"/>
    </location>
</feature>
<gene>
    <name evidence="2" type="ORF">GHT06_011504</name>
</gene>
<dbReference type="AlphaFoldDB" id="A0AAD5KVW6"/>
<organism evidence="2 3">
    <name type="scientific">Daphnia sinensis</name>
    <dbReference type="NCBI Taxonomy" id="1820382"/>
    <lineage>
        <taxon>Eukaryota</taxon>
        <taxon>Metazoa</taxon>
        <taxon>Ecdysozoa</taxon>
        <taxon>Arthropoda</taxon>
        <taxon>Crustacea</taxon>
        <taxon>Branchiopoda</taxon>
        <taxon>Diplostraca</taxon>
        <taxon>Cladocera</taxon>
        <taxon>Anomopoda</taxon>
        <taxon>Daphniidae</taxon>
        <taxon>Daphnia</taxon>
        <taxon>Daphnia similis group</taxon>
    </lineage>
</organism>
<reference evidence="2 3" key="1">
    <citation type="submission" date="2022-05" db="EMBL/GenBank/DDBJ databases">
        <title>A multi-omics perspective on studying reproductive biology in Daphnia sinensis.</title>
        <authorList>
            <person name="Jia J."/>
        </authorList>
    </citation>
    <scope>NUCLEOTIDE SEQUENCE [LARGE SCALE GENOMIC DNA]</scope>
    <source>
        <strain evidence="2 3">WSL</strain>
    </source>
</reference>
<comment type="caution">
    <text evidence="2">The sequence shown here is derived from an EMBL/GenBank/DDBJ whole genome shotgun (WGS) entry which is preliminary data.</text>
</comment>
<keyword evidence="3" id="KW-1185">Reference proteome</keyword>
<accession>A0AAD5KVW6</accession>
<protein>
    <recommendedName>
        <fullName evidence="4">Retrotransposon gag domain-containing protein</fullName>
    </recommendedName>
</protein>
<sequence>MQKKPNPRLPSCPRDPSRRLHPELSESSDGESTATGQTQHPEISTSTENLATSGEVIIEQSGSSSSEDQSESGSDNEADLRQLTHPVVPVIGQRLFGPPRHQQQPQAAAMAAVRKFISPPIFRGSPTEDARQWLERYETISTHNGWGDADKRNNFSMYLDDTARNWFLCARLPNDWEDTPAQAAAGGNPATPLVPGLRSVFLKEFQPDNYGLFQETRLRSRTQGVDEPTIRYYYEILNLCRLVDPNMSETHRLEHLFRGLRPTLFRKIYPLKPKTCEEFLALAKSYTEASLMSDTRGWKDTTAEQQKSHEQLPNLAVVYPDQQADLMKTMRELIQETREKLISKEKKRTSK</sequence>
<dbReference type="EMBL" id="WJBH02000003">
    <property type="protein sequence ID" value="KAI9560559.1"/>
    <property type="molecule type" value="Genomic_DNA"/>
</dbReference>
<evidence type="ECO:0000313" key="3">
    <source>
        <dbReference type="Proteomes" id="UP000820818"/>
    </source>
</evidence>
<evidence type="ECO:0000256" key="1">
    <source>
        <dbReference type="SAM" id="MobiDB-lite"/>
    </source>
</evidence>
<dbReference type="PANTHER" id="PTHR33194">
    <property type="entry name" value="ZINC KNUCKLE DOMAINCONTAINING PROTEIN"/>
    <property type="match status" value="1"/>
</dbReference>
<feature type="compositionally biased region" description="Polar residues" evidence="1">
    <location>
        <begin position="25"/>
        <end position="52"/>
    </location>
</feature>
<evidence type="ECO:0000313" key="2">
    <source>
        <dbReference type="EMBL" id="KAI9560559.1"/>
    </source>
</evidence>
<name>A0AAD5KVW6_9CRUS</name>
<proteinExistence type="predicted"/>
<feature type="region of interest" description="Disordered" evidence="1">
    <location>
        <begin position="1"/>
        <end position="77"/>
    </location>
</feature>
<dbReference type="Proteomes" id="UP000820818">
    <property type="component" value="Linkage Group LG3"/>
</dbReference>
<feature type="compositionally biased region" description="Acidic residues" evidence="1">
    <location>
        <begin position="68"/>
        <end position="77"/>
    </location>
</feature>
<evidence type="ECO:0008006" key="4">
    <source>
        <dbReference type="Google" id="ProtNLM"/>
    </source>
</evidence>